<feature type="transmembrane region" description="Helical" evidence="5">
    <location>
        <begin position="100"/>
        <end position="117"/>
    </location>
</feature>
<dbReference type="Proteomes" id="UP000032430">
    <property type="component" value="Chromosome I"/>
</dbReference>
<sequence length="120" mass="13277">MLLHIIALTASNLIHSAYTEARAKNVGSIVDCFSNVLNMLLFARENYEASYLEKTTNRALENDKSMPFKNMLNAALLGGFAWVLQGSSILLLLFLGNKEAISVGYFAFIFILAITVIDQI</sequence>
<dbReference type="HOGENOM" id="CLU_2046741_0_0_6"/>
<feature type="transmembrane region" description="Helical" evidence="5">
    <location>
        <begin position="74"/>
        <end position="94"/>
    </location>
</feature>
<evidence type="ECO:0000256" key="4">
    <source>
        <dbReference type="ARBA" id="ARBA00023136"/>
    </source>
</evidence>
<gene>
    <name evidence="6" type="ORF">LFA_2399</name>
</gene>
<reference evidence="7" key="1">
    <citation type="submission" date="2014-09" db="EMBL/GenBank/DDBJ databases">
        <authorList>
            <person name="Gomez-Valero L."/>
        </authorList>
    </citation>
    <scope>NUCLEOTIDE SEQUENCE [LARGE SCALE GENOMIC DNA]</scope>
    <source>
        <strain evidence="7">ATCC700992</strain>
    </source>
</reference>
<evidence type="ECO:0000256" key="3">
    <source>
        <dbReference type="ARBA" id="ARBA00022989"/>
    </source>
</evidence>
<name>A0A098G6Z9_9GAMM</name>
<dbReference type="InterPro" id="IPR036640">
    <property type="entry name" value="ABC1_TM_sf"/>
</dbReference>
<proteinExistence type="predicted"/>
<dbReference type="GO" id="GO:0005524">
    <property type="term" value="F:ATP binding"/>
    <property type="evidence" value="ECO:0007669"/>
    <property type="project" value="InterPro"/>
</dbReference>
<evidence type="ECO:0000313" key="6">
    <source>
        <dbReference type="EMBL" id="CEG57771.1"/>
    </source>
</evidence>
<dbReference type="AlphaFoldDB" id="A0A098G6Z9"/>
<evidence type="ECO:0000313" key="7">
    <source>
        <dbReference type="Proteomes" id="UP000032430"/>
    </source>
</evidence>
<dbReference type="SUPFAM" id="SSF90123">
    <property type="entry name" value="ABC transporter transmembrane region"/>
    <property type="match status" value="1"/>
</dbReference>
<evidence type="ECO:0000256" key="1">
    <source>
        <dbReference type="ARBA" id="ARBA00004651"/>
    </source>
</evidence>
<protein>
    <submittedName>
        <fullName evidence="6">Uncharacterized protein</fullName>
    </submittedName>
</protein>
<keyword evidence="4 5" id="KW-0472">Membrane</keyword>
<keyword evidence="3 5" id="KW-1133">Transmembrane helix</keyword>
<dbReference type="GO" id="GO:0005886">
    <property type="term" value="C:plasma membrane"/>
    <property type="evidence" value="ECO:0007669"/>
    <property type="project" value="UniProtKB-SubCell"/>
</dbReference>
<comment type="subcellular location">
    <subcellularLocation>
        <location evidence="1">Cell membrane</location>
        <topology evidence="1">Multi-pass membrane protein</topology>
    </subcellularLocation>
</comment>
<keyword evidence="7" id="KW-1185">Reference proteome</keyword>
<dbReference type="STRING" id="1212491.LFA_2399"/>
<keyword evidence="2 5" id="KW-0812">Transmembrane</keyword>
<accession>A0A098G6Z9</accession>
<dbReference type="EMBL" id="LN614827">
    <property type="protein sequence ID" value="CEG57771.1"/>
    <property type="molecule type" value="Genomic_DNA"/>
</dbReference>
<dbReference type="KEGG" id="lfa:LFA_2399"/>
<organism evidence="6 7">
    <name type="scientific">Legionella fallonii LLAP-10</name>
    <dbReference type="NCBI Taxonomy" id="1212491"/>
    <lineage>
        <taxon>Bacteria</taxon>
        <taxon>Pseudomonadati</taxon>
        <taxon>Pseudomonadota</taxon>
        <taxon>Gammaproteobacteria</taxon>
        <taxon>Legionellales</taxon>
        <taxon>Legionellaceae</taxon>
        <taxon>Legionella</taxon>
    </lineage>
</organism>
<evidence type="ECO:0000256" key="2">
    <source>
        <dbReference type="ARBA" id="ARBA00022692"/>
    </source>
</evidence>
<evidence type="ECO:0000256" key="5">
    <source>
        <dbReference type="SAM" id="Phobius"/>
    </source>
</evidence>